<protein>
    <submittedName>
        <fullName evidence="2">Uncharacterized protein</fullName>
    </submittedName>
</protein>
<sequence length="184" mass="20669">MELEVLQHQNFGLTTEVQSLQKQIATLQSERTRKIEQFLDMESISGPKSSSSSPAPSSLPIIEEPLVRATAYTTTDQDPSLAAALEAKEAQITSLSTELRELKVKSGRVLQKLRQTTNKYEELQKAHEALKTKSEFSLESALEGEISDQLKKKDTIIAEKTKQIQEIQAERVKLQNQVDVFERA</sequence>
<evidence type="ECO:0000313" key="2">
    <source>
        <dbReference type="EMBL" id="CAG7825485.1"/>
    </source>
</evidence>
<name>A0A8J2LN85_9HEXA</name>
<gene>
    <name evidence="2" type="ORF">AFUS01_LOCUS35593</name>
</gene>
<feature type="coiled-coil region" evidence="1">
    <location>
        <begin position="85"/>
        <end position="184"/>
    </location>
</feature>
<reference evidence="2" key="1">
    <citation type="submission" date="2021-06" db="EMBL/GenBank/DDBJ databases">
        <authorList>
            <person name="Hodson N. C."/>
            <person name="Mongue J. A."/>
            <person name="Jaron S. K."/>
        </authorList>
    </citation>
    <scope>NUCLEOTIDE SEQUENCE</scope>
</reference>
<dbReference type="OrthoDB" id="2441647at2759"/>
<evidence type="ECO:0000313" key="3">
    <source>
        <dbReference type="Proteomes" id="UP000708208"/>
    </source>
</evidence>
<keyword evidence="3" id="KW-1185">Reference proteome</keyword>
<dbReference type="AlphaFoldDB" id="A0A8J2LN85"/>
<accession>A0A8J2LN85</accession>
<feature type="non-terminal residue" evidence="2">
    <location>
        <position position="184"/>
    </location>
</feature>
<comment type="caution">
    <text evidence="2">The sequence shown here is derived from an EMBL/GenBank/DDBJ whole genome shotgun (WGS) entry which is preliminary data.</text>
</comment>
<proteinExistence type="predicted"/>
<keyword evidence="1" id="KW-0175">Coiled coil</keyword>
<dbReference type="Proteomes" id="UP000708208">
    <property type="component" value="Unassembled WGS sequence"/>
</dbReference>
<organism evidence="2 3">
    <name type="scientific">Allacma fusca</name>
    <dbReference type="NCBI Taxonomy" id="39272"/>
    <lineage>
        <taxon>Eukaryota</taxon>
        <taxon>Metazoa</taxon>
        <taxon>Ecdysozoa</taxon>
        <taxon>Arthropoda</taxon>
        <taxon>Hexapoda</taxon>
        <taxon>Collembola</taxon>
        <taxon>Symphypleona</taxon>
        <taxon>Sminthuridae</taxon>
        <taxon>Allacma</taxon>
    </lineage>
</organism>
<dbReference type="EMBL" id="CAJVCH010536468">
    <property type="protein sequence ID" value="CAG7825485.1"/>
    <property type="molecule type" value="Genomic_DNA"/>
</dbReference>
<feature type="coiled-coil region" evidence="1">
    <location>
        <begin position="10"/>
        <end position="37"/>
    </location>
</feature>
<evidence type="ECO:0000256" key="1">
    <source>
        <dbReference type="SAM" id="Coils"/>
    </source>
</evidence>